<dbReference type="InterPro" id="IPR039149">
    <property type="entry name" value="ZNF800"/>
</dbReference>
<feature type="region of interest" description="Disordered" evidence="2">
    <location>
        <begin position="1059"/>
        <end position="1080"/>
    </location>
</feature>
<feature type="compositionally biased region" description="Low complexity" evidence="2">
    <location>
        <begin position="756"/>
        <end position="774"/>
    </location>
</feature>
<feature type="region of interest" description="Disordered" evidence="2">
    <location>
        <begin position="233"/>
        <end position="285"/>
    </location>
</feature>
<dbReference type="InterPro" id="IPR036236">
    <property type="entry name" value="Znf_C2H2_sf"/>
</dbReference>
<feature type="compositionally biased region" description="Pro residues" evidence="2">
    <location>
        <begin position="272"/>
        <end position="281"/>
    </location>
</feature>
<dbReference type="PANTHER" id="PTHR21020">
    <property type="entry name" value="ZINC FINGER PROTEIN 800"/>
    <property type="match status" value="1"/>
</dbReference>
<evidence type="ECO:0000313" key="4">
    <source>
        <dbReference type="Proteomes" id="UP001318040"/>
    </source>
</evidence>
<feature type="region of interest" description="Disordered" evidence="2">
    <location>
        <begin position="600"/>
        <end position="643"/>
    </location>
</feature>
<dbReference type="AlphaFoldDB" id="A0AAJ7XAB5"/>
<feature type="compositionally biased region" description="Low complexity" evidence="2">
    <location>
        <begin position="336"/>
        <end position="362"/>
    </location>
</feature>
<feature type="region of interest" description="Disordered" evidence="2">
    <location>
        <begin position="525"/>
        <end position="584"/>
    </location>
</feature>
<evidence type="ECO:0000256" key="2">
    <source>
        <dbReference type="SAM" id="MobiDB-lite"/>
    </source>
</evidence>
<name>A0AAJ7XAB5_PETMA</name>
<feature type="domain" description="C2H2-type" evidence="3">
    <location>
        <begin position="288"/>
        <end position="316"/>
    </location>
</feature>
<dbReference type="PANTHER" id="PTHR21020:SF0">
    <property type="entry name" value="ZINC FINGER PROTEIN 800"/>
    <property type="match status" value="1"/>
</dbReference>
<sequence>MEADDRSDGEGAVAATRPGGDAGRWEATAGDGPGDKTEESSQGEEREATATEAPEASAKSLGHLEARTQTEGTREVAAKRNATVDKGIQTDGRQRHCCGAAVEAPDPALLQPQQNTAKSGIQQIIECFRTGTTQLKHLLLREVDTIFECRACRSLFRGLPNLVLHKEAYCCSWERLPEPSTSGKADRQSQAVKELLEAIYPRADRQEYVIKLEPISSNSNAVFQSALALGEAPPGPTAVDPEFGEAAPPGDGDASGAEPSSPETDAASSGPPQLPPPPPPDVASSVNRMCRICGKVFASRKSTRRHIKVIHRKPPEEVGRFIGGARRTVGGGGGEASAAAESPAPSPSRASPSPPASEALGPPAFAGKSCPLCSKSFATKANARRHFDEVHLGVRRDPGAIAATASAVTGSVSARGSAEEDDDDDDSDSSDGDVDLSLSGRRSGELEASGDARPPAFPAGWGDRPGAAADAGPGRGVTCASASTAAKRSGVALALGVSDAMVGSLEPIVNLSCVVSSRRPCSAKRARASADDTGPDRDLLPPPPANGAGTVGFPEAVGDITVAETPQPDPSVKRVSRRKSSTPMSRSAMELLMLLQMAPHSPASSCDPADPSLREPGEVVRGGAEEERQQRPPFRTSTVETRAKRRSVGADGYGYGYGYDGAGRSGPAADWDMETKMCLRCHRQYTTAQTLKRHMLLIHRRDIGRVEGDSDSSSGGDGAGGRRQRRRRCRRRRDRTRRSRQRAPHRTHVEAEKESAPAGAPRDAGPASSSASSADDSDGGGGGGGERCDACTQKFPTKAGLKRHVCSAHGRHDDGLGRSQQLLALAARTARAAQGRRLRLSLGFDMKRLYCKLCKRCFTNRANMLRHIELHSDRDEGGGIYVKFYRCPLCAYETRRKRDVVRHITMVHKKRSRDLAKIVGGLESRAVKKPIDAFLSRGRAKGPDERAGDPAADPAGTAAIGAPSSPPPAPPPPPAPAKLPPCRAKSPTMANGRVEAADAATAARSAPAPHKCPVCRKAFAKKTCLALHRRAHRHAARAVAARAIGAGLTAQRVAAEEEKSATKSLVRHTRSKALQPGHSR</sequence>
<keyword evidence="4" id="KW-1185">Reference proteome</keyword>
<feature type="domain" description="C2H2-type" evidence="3">
    <location>
        <begin position="849"/>
        <end position="876"/>
    </location>
</feature>
<dbReference type="Gene3D" id="3.30.160.60">
    <property type="entry name" value="Classic Zinc Finger"/>
    <property type="match status" value="2"/>
</dbReference>
<accession>A0AAJ7XAB5</accession>
<feature type="domain" description="C2H2-type" evidence="3">
    <location>
        <begin position="368"/>
        <end position="396"/>
    </location>
</feature>
<feature type="compositionally biased region" description="Basic residues" evidence="2">
    <location>
        <begin position="722"/>
        <end position="746"/>
    </location>
</feature>
<evidence type="ECO:0000313" key="7">
    <source>
        <dbReference type="RefSeq" id="XP_032827376.1"/>
    </source>
</evidence>
<feature type="region of interest" description="Disordered" evidence="2">
    <location>
        <begin position="1"/>
        <end position="76"/>
    </location>
</feature>
<dbReference type="PROSITE" id="PS50157">
    <property type="entry name" value="ZINC_FINGER_C2H2_2"/>
    <property type="match status" value="4"/>
</dbReference>
<evidence type="ECO:0000259" key="3">
    <source>
        <dbReference type="PROSITE" id="PS50157"/>
    </source>
</evidence>
<feature type="region of interest" description="Disordered" evidence="2">
    <location>
        <begin position="934"/>
        <end position="1004"/>
    </location>
</feature>
<evidence type="ECO:0000313" key="6">
    <source>
        <dbReference type="RefSeq" id="XP_032827375.1"/>
    </source>
</evidence>
<dbReference type="Pfam" id="PF00096">
    <property type="entry name" value="zf-C2H2"/>
    <property type="match status" value="2"/>
</dbReference>
<dbReference type="KEGG" id="pmrn:116952279"/>
<evidence type="ECO:0000313" key="5">
    <source>
        <dbReference type="RefSeq" id="XP_032827374.1"/>
    </source>
</evidence>
<dbReference type="Proteomes" id="UP001318040">
    <property type="component" value="Chromosome 46"/>
</dbReference>
<feature type="compositionally biased region" description="Low complexity" evidence="2">
    <location>
        <begin position="949"/>
        <end position="963"/>
    </location>
</feature>
<feature type="compositionally biased region" description="Basic and acidic residues" evidence="2">
    <location>
        <begin position="62"/>
        <end position="76"/>
    </location>
</feature>
<dbReference type="RefSeq" id="XP_032827375.1">
    <property type="nucleotide sequence ID" value="XM_032971484.1"/>
</dbReference>
<reference evidence="5 6" key="1">
    <citation type="submission" date="2025-04" db="UniProtKB">
        <authorList>
            <consortium name="RefSeq"/>
        </authorList>
    </citation>
    <scope>IDENTIFICATION</scope>
    <source>
        <tissue evidence="5 6">Sperm</tissue>
    </source>
</reference>
<keyword evidence="1" id="KW-0863">Zinc-finger</keyword>
<feature type="compositionally biased region" description="Low complexity" evidence="2">
    <location>
        <begin position="600"/>
        <end position="611"/>
    </location>
</feature>
<feature type="compositionally biased region" description="Low complexity" evidence="2">
    <location>
        <begin position="244"/>
        <end position="259"/>
    </location>
</feature>
<feature type="compositionally biased region" description="Low complexity" evidence="2">
    <location>
        <begin position="458"/>
        <end position="472"/>
    </location>
</feature>
<dbReference type="RefSeq" id="XP_032827374.1">
    <property type="nucleotide sequence ID" value="XM_032971483.1"/>
</dbReference>
<dbReference type="SMART" id="SM00355">
    <property type="entry name" value="ZnF_C2H2"/>
    <property type="match status" value="7"/>
</dbReference>
<feature type="compositionally biased region" description="Acidic residues" evidence="2">
    <location>
        <begin position="419"/>
        <end position="434"/>
    </location>
</feature>
<feature type="compositionally biased region" description="Low complexity" evidence="2">
    <location>
        <begin position="405"/>
        <end position="416"/>
    </location>
</feature>
<feature type="domain" description="C2H2-type" evidence="3">
    <location>
        <begin position="1010"/>
        <end position="1032"/>
    </location>
</feature>
<feature type="compositionally biased region" description="Pro residues" evidence="2">
    <location>
        <begin position="964"/>
        <end position="979"/>
    </location>
</feature>
<dbReference type="SUPFAM" id="SSF57667">
    <property type="entry name" value="beta-beta-alpha zinc fingers"/>
    <property type="match status" value="3"/>
</dbReference>
<dbReference type="RefSeq" id="XP_032827376.1">
    <property type="nucleotide sequence ID" value="XM_032971485.1"/>
</dbReference>
<feature type="region of interest" description="Disordered" evidence="2">
    <location>
        <begin position="706"/>
        <end position="786"/>
    </location>
</feature>
<keyword evidence="1" id="KW-0862">Zinc</keyword>
<dbReference type="PROSITE" id="PS00028">
    <property type="entry name" value="ZINC_FINGER_C2H2_1"/>
    <property type="match status" value="5"/>
</dbReference>
<feature type="compositionally biased region" description="Basic and acidic residues" evidence="2">
    <location>
        <begin position="612"/>
        <end position="630"/>
    </location>
</feature>
<feature type="compositionally biased region" description="Basic and acidic residues" evidence="2">
    <location>
        <begin position="33"/>
        <end position="49"/>
    </location>
</feature>
<gene>
    <name evidence="5 6 7" type="primary">ZNF800</name>
</gene>
<feature type="compositionally biased region" description="Basic and acidic residues" evidence="2">
    <location>
        <begin position="528"/>
        <end position="539"/>
    </location>
</feature>
<evidence type="ECO:0000256" key="1">
    <source>
        <dbReference type="PROSITE-ProRule" id="PRU00042"/>
    </source>
</evidence>
<feature type="region of interest" description="Disordered" evidence="2">
    <location>
        <begin position="312"/>
        <end position="362"/>
    </location>
</feature>
<organism evidence="4 5">
    <name type="scientific">Petromyzon marinus</name>
    <name type="common">Sea lamprey</name>
    <dbReference type="NCBI Taxonomy" id="7757"/>
    <lineage>
        <taxon>Eukaryota</taxon>
        <taxon>Metazoa</taxon>
        <taxon>Chordata</taxon>
        <taxon>Craniata</taxon>
        <taxon>Vertebrata</taxon>
        <taxon>Cyclostomata</taxon>
        <taxon>Hyperoartia</taxon>
        <taxon>Petromyzontiformes</taxon>
        <taxon>Petromyzontidae</taxon>
        <taxon>Petromyzon</taxon>
    </lineage>
</organism>
<dbReference type="InterPro" id="IPR013087">
    <property type="entry name" value="Znf_C2H2_type"/>
</dbReference>
<proteinExistence type="predicted"/>
<protein>
    <submittedName>
        <fullName evidence="5 6">Zinc finger protein 800</fullName>
    </submittedName>
</protein>
<keyword evidence="1" id="KW-0479">Metal-binding</keyword>
<feature type="region of interest" description="Disordered" evidence="2">
    <location>
        <begin position="405"/>
        <end position="478"/>
    </location>
</feature>
<dbReference type="GO" id="GO:0008270">
    <property type="term" value="F:zinc ion binding"/>
    <property type="evidence" value="ECO:0007669"/>
    <property type="project" value="UniProtKB-KW"/>
</dbReference>